<dbReference type="EMBL" id="ATFT01000026">
    <property type="protein sequence ID" value="EPI73392.1"/>
    <property type="molecule type" value="Genomic_DNA"/>
</dbReference>
<evidence type="ECO:0000259" key="6">
    <source>
        <dbReference type="Pfam" id="PF06004"/>
    </source>
</evidence>
<accession>A0A656IH03</accession>
<dbReference type="AlphaFoldDB" id="A0A656IH03"/>
<name>A0A656IH03_SALE2</name>
<dbReference type="Pfam" id="PF06004">
    <property type="entry name" value="DUF903"/>
    <property type="match status" value="1"/>
</dbReference>
<keyword evidence="2" id="KW-0732">Signal</keyword>
<dbReference type="SUPFAM" id="SSF50182">
    <property type="entry name" value="Sm-like ribonucleoproteins"/>
    <property type="match status" value="1"/>
</dbReference>
<comment type="caution">
    <text evidence="7">The sequence shown here is derived from an EMBL/GenBank/DDBJ whole genome shotgun (WGS) entry which is preliminary data.</text>
</comment>
<dbReference type="InterPro" id="IPR010920">
    <property type="entry name" value="LSM_dom_sf"/>
</dbReference>
<dbReference type="PANTHER" id="PTHR37011">
    <property type="entry name" value="POT FAMILY PEPTIDE TRANSPORT PROTEIN-RELATED"/>
    <property type="match status" value="1"/>
</dbReference>
<keyword evidence="3" id="KW-0472">Membrane</keyword>
<evidence type="ECO:0000256" key="5">
    <source>
        <dbReference type="ARBA" id="ARBA00023288"/>
    </source>
</evidence>
<sequence length="102" mass="11279">MLNNVRRMFKPVTESALNSTNSFKEKKMKKTAAIISACMLTFALSACSGPNYVMHTNDGRSIVTDGKPQTDNDTGMISYKDANGNKQQINRTDVKEMVALEN</sequence>
<organism evidence="7 8">
    <name type="scientific">Salmonella enteritidis (strain 2009K0958)</name>
    <dbReference type="NCBI Taxonomy" id="1192586"/>
    <lineage>
        <taxon>Bacteria</taxon>
        <taxon>Pseudomonadati</taxon>
        <taxon>Pseudomonadota</taxon>
        <taxon>Gammaproteobacteria</taxon>
        <taxon>Enterobacterales</taxon>
        <taxon>Enterobacteriaceae</taxon>
        <taxon>Salmonella</taxon>
    </lineage>
</organism>
<keyword evidence="5" id="KW-0449">Lipoprotein</keyword>
<keyword evidence="1" id="KW-1003">Cell membrane</keyword>
<reference evidence="7 8" key="1">
    <citation type="submission" date="2013-04" db="EMBL/GenBank/DDBJ databases">
        <authorList>
            <person name="McClelland M."/>
            <person name="Porwollik S."/>
            <person name="Desai P."/>
            <person name="Cheng P."/>
            <person name="Wollam A."/>
            <person name="Pepin K."/>
            <person name="Palsikar V.B."/>
            <person name="Fulton L."/>
            <person name="Fulton R."/>
            <person name="Delehaunty K."/>
            <person name="Fronick C."/>
            <person name="Godfrey J."/>
            <person name="Waligorski J."/>
            <person name="Appelbaum E."/>
            <person name="Tomlinson C."/>
            <person name="Warren W."/>
            <person name="Sodergren E."/>
            <person name="Weinstock G."/>
            <person name="Wilson R.K."/>
        </authorList>
    </citation>
    <scope>NUCLEOTIDE SEQUENCE [LARGE SCALE GENOMIC DNA]</scope>
    <source>
        <strain evidence="7 8">2009K0958</strain>
    </source>
</reference>
<dbReference type="NCBIfam" id="NF033216">
    <property type="entry name" value="lipo_YgdI_YgdR"/>
    <property type="match status" value="1"/>
</dbReference>
<evidence type="ECO:0000313" key="8">
    <source>
        <dbReference type="Proteomes" id="UP000014535"/>
    </source>
</evidence>
<evidence type="ECO:0000256" key="1">
    <source>
        <dbReference type="ARBA" id="ARBA00022475"/>
    </source>
</evidence>
<dbReference type="InterPro" id="IPR047807">
    <property type="entry name" value="YgdI/YgdR-like_SH3-like"/>
</dbReference>
<feature type="domain" description="Lipoprotein YgdI/YgdR-like SH3-like" evidence="6">
    <location>
        <begin position="51"/>
        <end position="97"/>
    </location>
</feature>
<dbReference type="PANTHER" id="PTHR37011:SF2">
    <property type="entry name" value="LIPOPROTEIN"/>
    <property type="match status" value="1"/>
</dbReference>
<evidence type="ECO:0000256" key="3">
    <source>
        <dbReference type="ARBA" id="ARBA00023136"/>
    </source>
</evidence>
<evidence type="ECO:0000256" key="4">
    <source>
        <dbReference type="ARBA" id="ARBA00023139"/>
    </source>
</evidence>
<proteinExistence type="predicted"/>
<evidence type="ECO:0000313" key="7">
    <source>
        <dbReference type="EMBL" id="EPI73392.1"/>
    </source>
</evidence>
<protein>
    <recommendedName>
        <fullName evidence="6">Lipoprotein YgdI/YgdR-like SH3-like domain-containing protein</fullName>
    </recommendedName>
</protein>
<keyword evidence="4" id="KW-0564">Palmitate</keyword>
<dbReference type="Gene3D" id="2.30.30.100">
    <property type="match status" value="1"/>
</dbReference>
<dbReference type="InterPro" id="IPR010305">
    <property type="entry name" value="YgdI/YgdR-like"/>
</dbReference>
<gene>
    <name evidence="7" type="ORF">A673_01435</name>
</gene>
<dbReference type="Proteomes" id="UP000014535">
    <property type="component" value="Unassembled WGS sequence"/>
</dbReference>
<evidence type="ECO:0000256" key="2">
    <source>
        <dbReference type="ARBA" id="ARBA00022729"/>
    </source>
</evidence>